<evidence type="ECO:0000313" key="1">
    <source>
        <dbReference type="EMBL" id="KAI8573208.1"/>
    </source>
</evidence>
<accession>A0ACC0Q893</accession>
<dbReference type="Proteomes" id="UP001062846">
    <property type="component" value="Chromosome 1"/>
</dbReference>
<keyword evidence="2" id="KW-1185">Reference proteome</keyword>
<sequence length="69" mass="7698">MGNAIFWTQPELHLQHHVAVVVEVAVPQCQALNHQVQPQPCYAAVLLVVMDWTALLWIGCLCYLCSALL</sequence>
<evidence type="ECO:0000313" key="2">
    <source>
        <dbReference type="Proteomes" id="UP001062846"/>
    </source>
</evidence>
<dbReference type="EMBL" id="CM046388">
    <property type="protein sequence ID" value="KAI8573208.1"/>
    <property type="molecule type" value="Genomic_DNA"/>
</dbReference>
<comment type="caution">
    <text evidence="1">The sequence shown here is derived from an EMBL/GenBank/DDBJ whole genome shotgun (WGS) entry which is preliminary data.</text>
</comment>
<gene>
    <name evidence="1" type="ORF">RHMOL_Rhmol01G0260600</name>
</gene>
<protein>
    <submittedName>
        <fullName evidence="1">Uncharacterized protein</fullName>
    </submittedName>
</protein>
<name>A0ACC0Q893_RHOML</name>
<reference evidence="1" key="1">
    <citation type="submission" date="2022-02" db="EMBL/GenBank/DDBJ databases">
        <title>Plant Genome Project.</title>
        <authorList>
            <person name="Zhang R.-G."/>
        </authorList>
    </citation>
    <scope>NUCLEOTIDE SEQUENCE</scope>
    <source>
        <strain evidence="1">AT1</strain>
    </source>
</reference>
<proteinExistence type="predicted"/>
<organism evidence="1 2">
    <name type="scientific">Rhododendron molle</name>
    <name type="common">Chinese azalea</name>
    <name type="synonym">Azalea mollis</name>
    <dbReference type="NCBI Taxonomy" id="49168"/>
    <lineage>
        <taxon>Eukaryota</taxon>
        <taxon>Viridiplantae</taxon>
        <taxon>Streptophyta</taxon>
        <taxon>Embryophyta</taxon>
        <taxon>Tracheophyta</taxon>
        <taxon>Spermatophyta</taxon>
        <taxon>Magnoliopsida</taxon>
        <taxon>eudicotyledons</taxon>
        <taxon>Gunneridae</taxon>
        <taxon>Pentapetalae</taxon>
        <taxon>asterids</taxon>
        <taxon>Ericales</taxon>
        <taxon>Ericaceae</taxon>
        <taxon>Ericoideae</taxon>
        <taxon>Rhodoreae</taxon>
        <taxon>Rhododendron</taxon>
    </lineage>
</organism>